<evidence type="ECO:0000313" key="2">
    <source>
        <dbReference type="Proteomes" id="UP000194000"/>
    </source>
</evidence>
<dbReference type="Proteomes" id="UP000194000">
    <property type="component" value="Unassembled WGS sequence"/>
</dbReference>
<dbReference type="AlphaFoldDB" id="A0A1X1UKY5"/>
<dbReference type="EMBL" id="LQOW01000031">
    <property type="protein sequence ID" value="ORV57309.1"/>
    <property type="molecule type" value="Genomic_DNA"/>
</dbReference>
<reference evidence="1 2" key="1">
    <citation type="submission" date="2016-01" db="EMBL/GenBank/DDBJ databases">
        <title>The new phylogeny of the genus Mycobacterium.</title>
        <authorList>
            <person name="Tarcisio F."/>
            <person name="Conor M."/>
            <person name="Antonella G."/>
            <person name="Elisabetta G."/>
            <person name="Giulia F.S."/>
            <person name="Sara T."/>
            <person name="Anna F."/>
            <person name="Clotilde B."/>
            <person name="Roberto B."/>
            <person name="Veronica D.S."/>
            <person name="Fabio R."/>
            <person name="Monica P."/>
            <person name="Olivier J."/>
            <person name="Enrico T."/>
            <person name="Nicola S."/>
        </authorList>
    </citation>
    <scope>NUCLEOTIDE SEQUENCE [LARGE SCALE GENOMIC DNA]</scope>
    <source>
        <strain evidence="1 2">DSM 45731</strain>
    </source>
</reference>
<comment type="caution">
    <text evidence="1">The sequence shown here is derived from an EMBL/GenBank/DDBJ whole genome shotgun (WGS) entry which is preliminary data.</text>
</comment>
<keyword evidence="2" id="KW-1185">Reference proteome</keyword>
<gene>
    <name evidence="1" type="ORF">AWC06_03080</name>
</gene>
<name>A0A1X1UKY5_9MYCO</name>
<evidence type="ECO:0000313" key="1">
    <source>
        <dbReference type="EMBL" id="ORV57309.1"/>
    </source>
</evidence>
<dbReference type="STRING" id="1260918.AWC06_03080"/>
<accession>A0A1X1UKY5</accession>
<proteinExistence type="predicted"/>
<sequence>MDHDGTYTVGTDLVPGVYTTAGPVKNGTCYWKRLGNAGSNDIIDNSMSKKPQVVQIAPTDRAFKTDGCQPWQKNDAATPEPTKAPGGAGLLDIIGSLINPSAGQPPKP</sequence>
<organism evidence="1 2">
    <name type="scientific">Mycobacterium fragae</name>
    <dbReference type="NCBI Taxonomy" id="1260918"/>
    <lineage>
        <taxon>Bacteria</taxon>
        <taxon>Bacillati</taxon>
        <taxon>Actinomycetota</taxon>
        <taxon>Actinomycetes</taxon>
        <taxon>Mycobacteriales</taxon>
        <taxon>Mycobacteriaceae</taxon>
        <taxon>Mycobacterium</taxon>
    </lineage>
</organism>
<protein>
    <submittedName>
        <fullName evidence="1">Uncharacterized protein</fullName>
    </submittedName>
</protein>